<dbReference type="Gramene" id="ONK76164">
    <property type="protein sequence ID" value="ONK76164"/>
    <property type="gene ID" value="A4U43_C03F24610"/>
</dbReference>
<feature type="domain" description="Peptidase C1A papain C-terminal" evidence="1">
    <location>
        <begin position="4"/>
        <end position="48"/>
    </location>
</feature>
<evidence type="ECO:0000259" key="1">
    <source>
        <dbReference type="Pfam" id="PF00112"/>
    </source>
</evidence>
<dbReference type="Gene3D" id="3.90.70.10">
    <property type="entry name" value="Cysteine proteinases"/>
    <property type="match status" value="1"/>
</dbReference>
<organism evidence="2 3">
    <name type="scientific">Asparagus officinalis</name>
    <name type="common">Garden asparagus</name>
    <dbReference type="NCBI Taxonomy" id="4686"/>
    <lineage>
        <taxon>Eukaryota</taxon>
        <taxon>Viridiplantae</taxon>
        <taxon>Streptophyta</taxon>
        <taxon>Embryophyta</taxon>
        <taxon>Tracheophyta</taxon>
        <taxon>Spermatophyta</taxon>
        <taxon>Magnoliopsida</taxon>
        <taxon>Liliopsida</taxon>
        <taxon>Asparagales</taxon>
        <taxon>Asparagaceae</taxon>
        <taxon>Asparagoideae</taxon>
        <taxon>Asparagus</taxon>
    </lineage>
</organism>
<dbReference type="GO" id="GO:0006508">
    <property type="term" value="P:proteolysis"/>
    <property type="evidence" value="ECO:0007669"/>
    <property type="project" value="InterPro"/>
</dbReference>
<accession>A0A5P1FDM6</accession>
<dbReference type="InterPro" id="IPR038765">
    <property type="entry name" value="Papain-like_cys_pep_sf"/>
</dbReference>
<dbReference type="SUPFAM" id="SSF54001">
    <property type="entry name" value="Cysteine proteinases"/>
    <property type="match status" value="1"/>
</dbReference>
<dbReference type="EMBL" id="CM007383">
    <property type="protein sequence ID" value="ONK76164.1"/>
    <property type="molecule type" value="Genomic_DNA"/>
</dbReference>
<dbReference type="Pfam" id="PF00112">
    <property type="entry name" value="Peptidase_C1"/>
    <property type="match status" value="1"/>
</dbReference>
<keyword evidence="3" id="KW-1185">Reference proteome</keyword>
<proteinExistence type="predicted"/>
<dbReference type="GO" id="GO:0008234">
    <property type="term" value="F:cysteine-type peptidase activity"/>
    <property type="evidence" value="ECO:0007669"/>
    <property type="project" value="InterPro"/>
</dbReference>
<reference evidence="3" key="1">
    <citation type="journal article" date="2017" name="Nat. Commun.">
        <title>The asparagus genome sheds light on the origin and evolution of a young Y chromosome.</title>
        <authorList>
            <person name="Harkess A."/>
            <person name="Zhou J."/>
            <person name="Xu C."/>
            <person name="Bowers J.E."/>
            <person name="Van der Hulst R."/>
            <person name="Ayyampalayam S."/>
            <person name="Mercati F."/>
            <person name="Riccardi P."/>
            <person name="McKain M.R."/>
            <person name="Kakrana A."/>
            <person name="Tang H."/>
            <person name="Ray J."/>
            <person name="Groenendijk J."/>
            <person name="Arikit S."/>
            <person name="Mathioni S.M."/>
            <person name="Nakano M."/>
            <person name="Shan H."/>
            <person name="Telgmann-Rauber A."/>
            <person name="Kanno A."/>
            <person name="Yue Z."/>
            <person name="Chen H."/>
            <person name="Li W."/>
            <person name="Chen Y."/>
            <person name="Xu X."/>
            <person name="Zhang Y."/>
            <person name="Luo S."/>
            <person name="Chen H."/>
            <person name="Gao J."/>
            <person name="Mao Z."/>
            <person name="Pires J.C."/>
            <person name="Luo M."/>
            <person name="Kudrna D."/>
            <person name="Wing R.A."/>
            <person name="Meyers B.C."/>
            <person name="Yi K."/>
            <person name="Kong H."/>
            <person name="Lavrijsen P."/>
            <person name="Sunseri F."/>
            <person name="Falavigna A."/>
            <person name="Ye Y."/>
            <person name="Leebens-Mack J.H."/>
            <person name="Chen G."/>
        </authorList>
    </citation>
    <scope>NUCLEOTIDE SEQUENCE [LARGE SCALE GENOMIC DNA]</scope>
    <source>
        <strain evidence="3">cv. DH0086</strain>
    </source>
</reference>
<dbReference type="AlphaFoldDB" id="A0A5P1FDM6"/>
<dbReference type="InterPro" id="IPR000668">
    <property type="entry name" value="Peptidase_C1A_C"/>
</dbReference>
<sequence>MKNAKVITIDGYEDVPENDENALTKAVANQPVSVAIEAGGRGFQLYQSVRLLFPVSVAIEAGGRGFQLYQSDKLKKIETATPSSSSTNVREDALSKVLGKDKPGRLRGMGRGVTISKVSFLQARDKHVLQLKEENSEFRNRIQHLETVVHKLVGNHQAVCDIDLFMLLCAMSFDGIDLY</sequence>
<protein>
    <recommendedName>
        <fullName evidence="1">Peptidase C1A papain C-terminal domain-containing protein</fullName>
    </recommendedName>
</protein>
<gene>
    <name evidence="2" type="ORF">A4U43_C03F24610</name>
</gene>
<name>A0A5P1FDM6_ASPOF</name>
<evidence type="ECO:0000313" key="3">
    <source>
        <dbReference type="Proteomes" id="UP000243459"/>
    </source>
</evidence>
<evidence type="ECO:0000313" key="2">
    <source>
        <dbReference type="EMBL" id="ONK76164.1"/>
    </source>
</evidence>
<dbReference type="Proteomes" id="UP000243459">
    <property type="component" value="Chromosome 3"/>
</dbReference>